<dbReference type="Pfam" id="PF23577">
    <property type="entry name" value="LysM_RLK"/>
    <property type="match status" value="1"/>
</dbReference>
<feature type="chain" id="PRO_5016307851" evidence="11">
    <location>
        <begin position="31"/>
        <end position="576"/>
    </location>
</feature>
<dbReference type="Pfam" id="PF07714">
    <property type="entry name" value="PK_Tyr_Ser-Thr"/>
    <property type="match status" value="1"/>
</dbReference>
<keyword evidence="2" id="KW-1003">Cell membrane</keyword>
<dbReference type="InterPro" id="IPR000719">
    <property type="entry name" value="Prot_kinase_dom"/>
</dbReference>
<keyword evidence="13" id="KW-0418">Kinase</keyword>
<feature type="signal peptide" evidence="11">
    <location>
        <begin position="1"/>
        <end position="30"/>
    </location>
</feature>
<keyword evidence="4 11" id="KW-0732">Signal</keyword>
<dbReference type="FunFam" id="1.10.510.10:FF:000468">
    <property type="entry name" value="PTI1-like tyrosine-protein kinase 3"/>
    <property type="match status" value="1"/>
</dbReference>
<keyword evidence="14" id="KW-1185">Reference proteome</keyword>
<dbReference type="GO" id="GO:0005524">
    <property type="term" value="F:ATP binding"/>
    <property type="evidence" value="ECO:0007669"/>
    <property type="project" value="UniProtKB-KW"/>
</dbReference>
<dbReference type="PANTHER" id="PTHR46204:SF2">
    <property type="entry name" value="CHITIN ELICITOR RECEPTOR KINASE 1"/>
    <property type="match status" value="1"/>
</dbReference>
<dbReference type="InterPro" id="IPR057097">
    <property type="entry name" value="LysM_RLK3/10"/>
</dbReference>
<evidence type="ECO:0000256" key="1">
    <source>
        <dbReference type="ARBA" id="ARBA00004162"/>
    </source>
</evidence>
<dbReference type="InterPro" id="IPR044812">
    <property type="entry name" value="CERK1/LYK3-like"/>
</dbReference>
<dbReference type="InterPro" id="IPR008271">
    <property type="entry name" value="Ser/Thr_kinase_AS"/>
</dbReference>
<dbReference type="PROSITE" id="PS50011">
    <property type="entry name" value="PROTEIN_KINASE_DOM"/>
    <property type="match status" value="1"/>
</dbReference>
<evidence type="ECO:0000313" key="13">
    <source>
        <dbReference type="EMBL" id="PQM41974.1"/>
    </source>
</evidence>
<evidence type="ECO:0000256" key="2">
    <source>
        <dbReference type="ARBA" id="ARBA00022475"/>
    </source>
</evidence>
<dbReference type="Gene3D" id="3.30.200.20">
    <property type="entry name" value="Phosphorylase Kinase, domain 1"/>
    <property type="match status" value="1"/>
</dbReference>
<keyword evidence="3 10" id="KW-0812">Transmembrane</keyword>
<accession>A0A314UZK5</accession>
<dbReference type="Proteomes" id="UP000250321">
    <property type="component" value="Unassembled WGS sequence"/>
</dbReference>
<evidence type="ECO:0000256" key="8">
    <source>
        <dbReference type="ARBA" id="ARBA00023136"/>
    </source>
</evidence>
<keyword evidence="8 10" id="KW-0472">Membrane</keyword>
<protein>
    <submittedName>
        <fullName evidence="13">Chitin elicitor receptor kinase 1-like</fullName>
    </submittedName>
</protein>
<reference evidence="13 14" key="1">
    <citation type="submission" date="2018-02" db="EMBL/GenBank/DDBJ databases">
        <title>Draft genome of wild Prunus yedoensis var. nudiflora.</title>
        <authorList>
            <person name="Baek S."/>
            <person name="Kim J.-H."/>
            <person name="Choi K."/>
            <person name="Kim G.-B."/>
            <person name="Cho A."/>
            <person name="Jang H."/>
            <person name="Shin C.-H."/>
            <person name="Yu H.-J."/>
            <person name="Mun J.-H."/>
        </authorList>
    </citation>
    <scope>NUCLEOTIDE SEQUENCE [LARGE SCALE GENOMIC DNA]</scope>
    <source>
        <strain evidence="14">cv. Jeju island</strain>
        <tissue evidence="13">Leaf</tissue>
    </source>
</reference>
<dbReference type="GO" id="GO:0005886">
    <property type="term" value="C:plasma membrane"/>
    <property type="evidence" value="ECO:0007669"/>
    <property type="project" value="UniProtKB-SubCell"/>
</dbReference>
<dbReference type="AlphaFoldDB" id="A0A314UZK5"/>
<evidence type="ECO:0000256" key="6">
    <source>
        <dbReference type="ARBA" id="ARBA00022840"/>
    </source>
</evidence>
<dbReference type="CDD" id="cd14066">
    <property type="entry name" value="STKc_IRAK"/>
    <property type="match status" value="1"/>
</dbReference>
<keyword evidence="9" id="KW-1015">Disulfide bond</keyword>
<evidence type="ECO:0000256" key="10">
    <source>
        <dbReference type="SAM" id="Phobius"/>
    </source>
</evidence>
<keyword evidence="13" id="KW-0808">Transferase</keyword>
<dbReference type="SMART" id="SM00220">
    <property type="entry name" value="S_TKc"/>
    <property type="match status" value="1"/>
</dbReference>
<feature type="domain" description="Protein kinase" evidence="12">
    <location>
        <begin position="276"/>
        <end position="550"/>
    </location>
</feature>
<evidence type="ECO:0000256" key="9">
    <source>
        <dbReference type="ARBA" id="ARBA00023157"/>
    </source>
</evidence>
<dbReference type="OrthoDB" id="4062651at2759"/>
<dbReference type="STRING" id="2094558.A0A314UZK5"/>
<name>A0A314UZK5_PRUYE</name>
<comment type="caution">
    <text evidence="13">The sequence shown here is derived from an EMBL/GenBank/DDBJ whole genome shotgun (WGS) entry which is preliminary data.</text>
</comment>
<dbReference type="EMBL" id="PJQY01002888">
    <property type="protein sequence ID" value="PQM41974.1"/>
    <property type="molecule type" value="Genomic_DNA"/>
</dbReference>
<sequence>MTILAEGNIHIKFLAFHVFLLLSFKAKAKCKTGCNFALASYHVWEGANLTYISNIFGQQVPEILQYNRQVLRDYNGTRIKVPFSCDCLNGDFLGHTFTYITQHGDTYNTIAENAFANLTTVEWLSRVNVYVPTQIPDKVPINVTVNCSCGNRHVSKDYGLFETYPLRPGEDLSYVAAETGVPAGLLVKYNRGSDFSSGNGLVFVPARGISGGAIAGICVAGVSAALILALLLYAWHYKRKVVEAPFLSAASEDRYIQHVHVSGHSSEKTLESVALVGASSRGLTGGFGAVYYAELRGEKAAIKRMDMQASKEFLAELKVLTHVHHLNLVRLIGYCVEDSLFLVYEYIENGNLSQHLRGSSGLDPLPWSTRMQIALDSARGLEYIHEHTVPVYIHRDIKSANILIDKNFRAKVADFGLTKLSEYGSASLQTRLVGTFGYMPPEYAQYGDVSPKIDVYAFGVVLFELISAKEAVVRTNEYGAESKGLVALFEDILSQPDPKEDLGKIVDPRLGDDCPLDSVCKMAQLATACTQENPQLRPSMRSIVVALMTLSSSNEDWDVGSFYESQADLVNLMSGR</sequence>
<keyword evidence="6" id="KW-0067">ATP-binding</keyword>
<evidence type="ECO:0000256" key="5">
    <source>
        <dbReference type="ARBA" id="ARBA00022741"/>
    </source>
</evidence>
<evidence type="ECO:0000256" key="7">
    <source>
        <dbReference type="ARBA" id="ARBA00022989"/>
    </source>
</evidence>
<dbReference type="GO" id="GO:0045087">
    <property type="term" value="P:innate immune response"/>
    <property type="evidence" value="ECO:0007669"/>
    <property type="project" value="InterPro"/>
</dbReference>
<evidence type="ECO:0000256" key="11">
    <source>
        <dbReference type="SAM" id="SignalP"/>
    </source>
</evidence>
<evidence type="ECO:0000313" key="14">
    <source>
        <dbReference type="Proteomes" id="UP000250321"/>
    </source>
</evidence>
<dbReference type="Pfam" id="PF23472">
    <property type="entry name" value="LysM2_CERK1_LYK3_4_5"/>
    <property type="match status" value="1"/>
</dbReference>
<dbReference type="SUPFAM" id="SSF56112">
    <property type="entry name" value="Protein kinase-like (PK-like)"/>
    <property type="match status" value="1"/>
</dbReference>
<gene>
    <name evidence="13" type="ORF">Pyn_22517</name>
</gene>
<feature type="transmembrane region" description="Helical" evidence="10">
    <location>
        <begin position="213"/>
        <end position="235"/>
    </location>
</feature>
<dbReference type="Gene3D" id="1.10.510.10">
    <property type="entry name" value="Transferase(Phosphotransferase) domain 1"/>
    <property type="match status" value="1"/>
</dbReference>
<dbReference type="PROSITE" id="PS00108">
    <property type="entry name" value="PROTEIN_KINASE_ST"/>
    <property type="match status" value="1"/>
</dbReference>
<keyword evidence="5" id="KW-0547">Nucleotide-binding</keyword>
<evidence type="ECO:0000256" key="4">
    <source>
        <dbReference type="ARBA" id="ARBA00022729"/>
    </source>
</evidence>
<dbReference type="GO" id="GO:0019199">
    <property type="term" value="F:transmembrane receptor protein kinase activity"/>
    <property type="evidence" value="ECO:0007669"/>
    <property type="project" value="InterPro"/>
</dbReference>
<comment type="subcellular location">
    <subcellularLocation>
        <location evidence="1">Cell membrane</location>
        <topology evidence="1">Single-pass membrane protein</topology>
    </subcellularLocation>
</comment>
<dbReference type="InterPro" id="IPR056562">
    <property type="entry name" value="LysM2_CERK1_LYK3_4_5"/>
</dbReference>
<dbReference type="PANTHER" id="PTHR46204">
    <property type="entry name" value="CHITIN ELICITOR RECEPTOR KINASE 1-RELATED"/>
    <property type="match status" value="1"/>
</dbReference>
<dbReference type="InterPro" id="IPR011009">
    <property type="entry name" value="Kinase-like_dom_sf"/>
</dbReference>
<evidence type="ECO:0000256" key="3">
    <source>
        <dbReference type="ARBA" id="ARBA00022692"/>
    </source>
</evidence>
<dbReference type="InterPro" id="IPR001245">
    <property type="entry name" value="Ser-Thr/Tyr_kinase_cat_dom"/>
</dbReference>
<keyword evidence="13" id="KW-0675">Receptor</keyword>
<evidence type="ECO:0000259" key="12">
    <source>
        <dbReference type="PROSITE" id="PS50011"/>
    </source>
</evidence>
<proteinExistence type="predicted"/>
<keyword evidence="7 10" id="KW-1133">Transmembrane helix</keyword>
<organism evidence="13 14">
    <name type="scientific">Prunus yedoensis var. nudiflora</name>
    <dbReference type="NCBI Taxonomy" id="2094558"/>
    <lineage>
        <taxon>Eukaryota</taxon>
        <taxon>Viridiplantae</taxon>
        <taxon>Streptophyta</taxon>
        <taxon>Embryophyta</taxon>
        <taxon>Tracheophyta</taxon>
        <taxon>Spermatophyta</taxon>
        <taxon>Magnoliopsida</taxon>
        <taxon>eudicotyledons</taxon>
        <taxon>Gunneridae</taxon>
        <taxon>Pentapetalae</taxon>
        <taxon>rosids</taxon>
        <taxon>fabids</taxon>
        <taxon>Rosales</taxon>
        <taxon>Rosaceae</taxon>
        <taxon>Amygdaloideae</taxon>
        <taxon>Amygdaleae</taxon>
        <taxon>Prunus</taxon>
    </lineage>
</organism>